<gene>
    <name evidence="1" type="ORF">ABT211_40840</name>
</gene>
<dbReference type="EMBL" id="JBEOZM010000033">
    <property type="protein sequence ID" value="MER6273572.1"/>
    <property type="molecule type" value="Genomic_DNA"/>
</dbReference>
<accession>A0ABV1TUB1</accession>
<dbReference type="Proteomes" id="UP001490365">
    <property type="component" value="Unassembled WGS sequence"/>
</dbReference>
<organism evidence="1 2">
    <name type="scientific">Streptomyces sp. 900105755</name>
    <dbReference type="NCBI Taxonomy" id="3154389"/>
    <lineage>
        <taxon>Bacteria</taxon>
        <taxon>Bacillati</taxon>
        <taxon>Actinomycetota</taxon>
        <taxon>Actinomycetes</taxon>
        <taxon>Kitasatosporales</taxon>
        <taxon>Streptomycetaceae</taxon>
        <taxon>Streptomyces</taxon>
    </lineage>
</organism>
<evidence type="ECO:0000313" key="1">
    <source>
        <dbReference type="EMBL" id="MER6273572.1"/>
    </source>
</evidence>
<comment type="caution">
    <text evidence="1">The sequence shown here is derived from an EMBL/GenBank/DDBJ whole genome shotgun (WGS) entry which is preliminary data.</text>
</comment>
<keyword evidence="2" id="KW-1185">Reference proteome</keyword>
<proteinExistence type="predicted"/>
<dbReference type="RefSeq" id="WP_351961834.1">
    <property type="nucleotide sequence ID" value="NZ_JBEOZM010000033.1"/>
</dbReference>
<evidence type="ECO:0000313" key="2">
    <source>
        <dbReference type="Proteomes" id="UP001490365"/>
    </source>
</evidence>
<reference evidence="1 2" key="1">
    <citation type="submission" date="2024-06" db="EMBL/GenBank/DDBJ databases">
        <title>The Natural Products Discovery Center: Release of the First 8490 Sequenced Strains for Exploring Actinobacteria Biosynthetic Diversity.</title>
        <authorList>
            <person name="Kalkreuter E."/>
            <person name="Kautsar S.A."/>
            <person name="Yang D."/>
            <person name="Bader C.D."/>
            <person name="Teijaro C.N."/>
            <person name="Fluegel L."/>
            <person name="Davis C.M."/>
            <person name="Simpson J.R."/>
            <person name="Lauterbach L."/>
            <person name="Steele A.D."/>
            <person name="Gui C."/>
            <person name="Meng S."/>
            <person name="Li G."/>
            <person name="Viehrig K."/>
            <person name="Ye F."/>
            <person name="Su P."/>
            <person name="Kiefer A.F."/>
            <person name="Nichols A."/>
            <person name="Cepeda A.J."/>
            <person name="Yan W."/>
            <person name="Fan B."/>
            <person name="Jiang Y."/>
            <person name="Adhikari A."/>
            <person name="Zheng C.-J."/>
            <person name="Schuster L."/>
            <person name="Cowan T.M."/>
            <person name="Smanski M.J."/>
            <person name="Chevrette M.G."/>
            <person name="De Carvalho L.P.S."/>
            <person name="Shen B."/>
        </authorList>
    </citation>
    <scope>NUCLEOTIDE SEQUENCE [LARGE SCALE GENOMIC DNA]</scope>
    <source>
        <strain evidence="1 2">NPDC001694</strain>
    </source>
</reference>
<name>A0ABV1TUB1_9ACTN</name>
<protein>
    <submittedName>
        <fullName evidence="1">Glycosyltransferase family 2 protein</fullName>
    </submittedName>
</protein>
<sequence length="277" mass="31089">MTIRFVSVVGGDTGLLDAAITHYRTLGVESFHIARHIESFDDPDFQRSQDVVARHGITFTAVHHGPWDEDLNGYLIRAQMRRHPNDWWVVADLDEFHVYDRPLADVIAACEAGGYDYVKGALLDRVAADGSLTALKPNQSIWVQYPLAGLVTLRLPGAGSSKVTLARGDVRLHLGQHGAETGRLMPAEKAFPQVHHFKWNDSVLARLVQREQAYSSGDWHLTYPDTVDESRRMLQHLQANGGRIDISAQELLLHRCGNAYADYEPWPELIPKLKAIR</sequence>